<reference evidence="8" key="1">
    <citation type="submission" date="2021-10" db="EMBL/GenBank/DDBJ databases">
        <title>Tropical sea cucumber genome reveals ecological adaptation and Cuvierian tubules defense mechanism.</title>
        <authorList>
            <person name="Chen T."/>
        </authorList>
    </citation>
    <scope>NUCLEOTIDE SEQUENCE</scope>
    <source>
        <strain evidence="8">Nanhai2018</strain>
        <tissue evidence="8">Muscle</tissue>
    </source>
</reference>
<dbReference type="AlphaFoldDB" id="A0A9Q1CRI0"/>
<dbReference type="GO" id="GO:0008630">
    <property type="term" value="P:intrinsic apoptotic signaling pathway in response to DNA damage"/>
    <property type="evidence" value="ECO:0007669"/>
    <property type="project" value="TreeGrafter"/>
</dbReference>
<dbReference type="InterPro" id="IPR026298">
    <property type="entry name" value="Bcl-2_fam"/>
</dbReference>
<evidence type="ECO:0000256" key="1">
    <source>
        <dbReference type="ARBA" id="ARBA00004308"/>
    </source>
</evidence>
<sequence length="141" mass="16268">MANTSYGEIAHELSTDYVRYKLGLDTNTNPSFYAETLRRVGDQVEERYDLALQGLVCQFNYDPILDGERSVGVIFDAIFENEECSWGRIVMVYVFAARLAKYCQKQGYEKDTIEQLSRFAGSYVEDHLKHWIKEQGGWVST</sequence>
<dbReference type="CDD" id="cd06845">
    <property type="entry name" value="Bcl-2_like"/>
    <property type="match status" value="1"/>
</dbReference>
<keyword evidence="6" id="KW-0472">Membrane</keyword>
<keyword evidence="4" id="KW-0053">Apoptosis</keyword>
<dbReference type="Gene3D" id="1.10.437.10">
    <property type="entry name" value="Blc2-like"/>
    <property type="match status" value="1"/>
</dbReference>
<dbReference type="GO" id="GO:0001836">
    <property type="term" value="P:release of cytochrome c from mitochondria"/>
    <property type="evidence" value="ECO:0007669"/>
    <property type="project" value="TreeGrafter"/>
</dbReference>
<evidence type="ECO:0000256" key="6">
    <source>
        <dbReference type="ARBA" id="ARBA00023136"/>
    </source>
</evidence>
<evidence type="ECO:0000313" key="8">
    <source>
        <dbReference type="EMBL" id="KAJ8049269.1"/>
    </source>
</evidence>
<feature type="domain" description="Bcl-2 Bcl-2 homology region 1-3" evidence="7">
    <location>
        <begin position="37"/>
        <end position="138"/>
    </location>
</feature>
<dbReference type="GO" id="GO:0005741">
    <property type="term" value="C:mitochondrial outer membrane"/>
    <property type="evidence" value="ECO:0007669"/>
    <property type="project" value="TreeGrafter"/>
</dbReference>
<comment type="subcellular location">
    <subcellularLocation>
        <location evidence="1">Endomembrane system</location>
    </subcellularLocation>
</comment>
<dbReference type="PROSITE" id="PS50062">
    <property type="entry name" value="BCL2_FAMILY"/>
    <property type="match status" value="1"/>
</dbReference>
<dbReference type="GO" id="GO:0051400">
    <property type="term" value="F:BH domain binding"/>
    <property type="evidence" value="ECO:0007669"/>
    <property type="project" value="TreeGrafter"/>
</dbReference>
<dbReference type="EMBL" id="JAIZAY010000001">
    <property type="protein sequence ID" value="KAJ8049269.1"/>
    <property type="molecule type" value="Genomic_DNA"/>
</dbReference>
<dbReference type="PANTHER" id="PTHR11256:SF47">
    <property type="entry name" value="BCL-2-LIKE PROTEIN 10"/>
    <property type="match status" value="1"/>
</dbReference>
<comment type="similarity">
    <text evidence="2">Belongs to the Bcl-2 family.</text>
</comment>
<evidence type="ECO:0000256" key="3">
    <source>
        <dbReference type="ARBA" id="ARBA00022692"/>
    </source>
</evidence>
<dbReference type="OrthoDB" id="6021377at2759"/>
<evidence type="ECO:0000259" key="7">
    <source>
        <dbReference type="SMART" id="SM00337"/>
    </source>
</evidence>
<keyword evidence="5" id="KW-1133">Transmembrane helix</keyword>
<evidence type="ECO:0000256" key="5">
    <source>
        <dbReference type="ARBA" id="ARBA00022989"/>
    </source>
</evidence>
<name>A0A9Q1CRI0_HOLLE</name>
<dbReference type="Proteomes" id="UP001152320">
    <property type="component" value="Chromosome 1"/>
</dbReference>
<keyword evidence="3" id="KW-0812">Transmembrane</keyword>
<comment type="caution">
    <text evidence="8">The sequence shown here is derived from an EMBL/GenBank/DDBJ whole genome shotgun (WGS) entry which is preliminary data.</text>
</comment>
<dbReference type="Pfam" id="PF00452">
    <property type="entry name" value="Bcl-2"/>
    <property type="match status" value="1"/>
</dbReference>
<dbReference type="SUPFAM" id="SSF56854">
    <property type="entry name" value="Bcl-2 inhibitors of programmed cell death"/>
    <property type="match status" value="1"/>
</dbReference>
<dbReference type="GO" id="GO:0012505">
    <property type="term" value="C:endomembrane system"/>
    <property type="evidence" value="ECO:0007669"/>
    <property type="project" value="UniProtKB-SubCell"/>
</dbReference>
<dbReference type="PANTHER" id="PTHR11256">
    <property type="entry name" value="BCL-2 RELATED"/>
    <property type="match status" value="1"/>
</dbReference>
<evidence type="ECO:0000256" key="4">
    <source>
        <dbReference type="ARBA" id="ARBA00022703"/>
    </source>
</evidence>
<proteinExistence type="inferred from homology"/>
<dbReference type="InterPro" id="IPR046371">
    <property type="entry name" value="Bcl-2_BH1-3"/>
</dbReference>
<evidence type="ECO:0000256" key="2">
    <source>
        <dbReference type="ARBA" id="ARBA00009458"/>
    </source>
</evidence>
<dbReference type="SMART" id="SM00337">
    <property type="entry name" value="BCL"/>
    <property type="match status" value="1"/>
</dbReference>
<dbReference type="InterPro" id="IPR036834">
    <property type="entry name" value="Bcl-2-like_sf"/>
</dbReference>
<organism evidence="8 9">
    <name type="scientific">Holothuria leucospilota</name>
    <name type="common">Black long sea cucumber</name>
    <name type="synonym">Mertensiothuria leucospilota</name>
    <dbReference type="NCBI Taxonomy" id="206669"/>
    <lineage>
        <taxon>Eukaryota</taxon>
        <taxon>Metazoa</taxon>
        <taxon>Echinodermata</taxon>
        <taxon>Eleutherozoa</taxon>
        <taxon>Echinozoa</taxon>
        <taxon>Holothuroidea</taxon>
        <taxon>Aspidochirotacea</taxon>
        <taxon>Aspidochirotida</taxon>
        <taxon>Holothuriidae</taxon>
        <taxon>Holothuria</taxon>
    </lineage>
</organism>
<accession>A0A9Q1CRI0</accession>
<gene>
    <name evidence="8" type="ORF">HOLleu_01949</name>
</gene>
<protein>
    <submittedName>
        <fullName evidence="8">Bcl-2-related protein A1</fullName>
    </submittedName>
</protein>
<dbReference type="GO" id="GO:0097192">
    <property type="term" value="P:extrinsic apoptotic signaling pathway in absence of ligand"/>
    <property type="evidence" value="ECO:0007669"/>
    <property type="project" value="TreeGrafter"/>
</dbReference>
<evidence type="ECO:0000313" key="9">
    <source>
        <dbReference type="Proteomes" id="UP001152320"/>
    </source>
</evidence>
<dbReference type="InterPro" id="IPR002475">
    <property type="entry name" value="Bcl2-like"/>
</dbReference>
<dbReference type="GO" id="GO:0042981">
    <property type="term" value="P:regulation of apoptotic process"/>
    <property type="evidence" value="ECO:0007669"/>
    <property type="project" value="InterPro"/>
</dbReference>
<keyword evidence="9" id="KW-1185">Reference proteome</keyword>